<evidence type="ECO:0000256" key="9">
    <source>
        <dbReference type="SAM" id="MobiDB-lite"/>
    </source>
</evidence>
<dbReference type="InterPro" id="IPR019821">
    <property type="entry name" value="Kinesin_motor_CS"/>
</dbReference>
<keyword evidence="4 7" id="KW-0067">ATP-binding</keyword>
<keyword evidence="5 8" id="KW-0175">Coiled coil</keyword>
<evidence type="ECO:0000256" key="6">
    <source>
        <dbReference type="PROSITE-ProRule" id="PRU00283"/>
    </source>
</evidence>
<keyword evidence="2" id="KW-0963">Cytoplasm</keyword>
<keyword evidence="7" id="KW-0493">Microtubule</keyword>
<dbReference type="InterPro" id="IPR027417">
    <property type="entry name" value="P-loop_NTPase"/>
</dbReference>
<reference evidence="11 12" key="1">
    <citation type="submission" date="2020-08" db="EMBL/GenBank/DDBJ databases">
        <authorList>
            <person name="Newling K."/>
            <person name="Davey J."/>
            <person name="Forrester S."/>
        </authorList>
    </citation>
    <scope>NUCLEOTIDE SEQUENCE [LARGE SCALE GENOMIC DNA]</scope>
    <source>
        <strain evidence="12">Crithidia deanei Carvalho (ATCC PRA-265)</strain>
    </source>
</reference>
<dbReference type="Gene3D" id="3.40.850.10">
    <property type="entry name" value="Kinesin motor domain"/>
    <property type="match status" value="1"/>
</dbReference>
<dbReference type="PANTHER" id="PTHR47969:SF15">
    <property type="entry name" value="CHROMOSOME-ASSOCIATED KINESIN KIF4A-RELATED"/>
    <property type="match status" value="1"/>
</dbReference>
<accession>A0A7G2CJ37</accession>
<keyword evidence="12" id="KW-1185">Reference proteome</keyword>
<dbReference type="GO" id="GO:0007018">
    <property type="term" value="P:microtubule-based movement"/>
    <property type="evidence" value="ECO:0007669"/>
    <property type="project" value="InterPro"/>
</dbReference>
<dbReference type="Proteomes" id="UP000515908">
    <property type="component" value="Chromosome 14"/>
</dbReference>
<dbReference type="PANTHER" id="PTHR47969">
    <property type="entry name" value="CHROMOSOME-ASSOCIATED KINESIN KIF4A-RELATED"/>
    <property type="match status" value="1"/>
</dbReference>
<dbReference type="Gene3D" id="2.30.29.30">
    <property type="entry name" value="Pleckstrin-homology domain (PH domain)/Phosphotyrosine-binding domain (PTB)"/>
    <property type="match status" value="1"/>
</dbReference>
<dbReference type="SMART" id="SM00129">
    <property type="entry name" value="KISc"/>
    <property type="match status" value="1"/>
</dbReference>
<evidence type="ECO:0000256" key="4">
    <source>
        <dbReference type="ARBA" id="ARBA00022840"/>
    </source>
</evidence>
<sequence>MGSIYDVFRIAVSRRVQRATEANDTSSRSHAIFTLEVFQYPNNNENDARPSFLQCVAMREKYQVDSIDPRKAAKPFSSDFFPSSSNPLMGSKTFPVMHSKLTIVDLAGSEKSKHSNAKGEAFEQLKKINASLTALGNVVHALYENSKHIPYRDCKLTIVLRDSFAAPNARIMLIVNVSPTVLTVDESLSSLYFADKVKAIETLDAKTNPAQMKLESDYVASLHRRDALLADLHICAVENNVPLTTVRTVWAATCGCTPLHTNSETPDPAALRKASDKLKAISAAADAAERTKQELGNRVKERVKLDVQSYVEKRRSVETELATFDAEASKEERTHAERMKALNKALEAAKSAASQVQLQALTERRNKISEKVKNVAKEEEKLNNHLNSISNQFKDDEVRHSQLLTKKVTDVLVDQEKEWERCATVAKLMVQLSKKREELAYLLVDNYALSHNRDPPKRYRKRDVTLQEWMRHAVLAMAGNAVTISMKNSIKAARPDPANLEGIANLPVNHKGKYWTQQRRRQEKESSALPGTKKKKHTSFDDDTLMDTLMAYMDMGAILKRVGHTGSLRSEMFYVTRKDDRYRLCWDSIDRRKQNMGNLNGKDHLVIDQISQITLGQSSALFSKCPEAGPATAFCSFSVLYHDRKREVRCLDLICSTMAEMEYWVMGLSRLSGKWPLYEVSKSPEVDCGMGACTAPTADMTDEEAALCQEWFIPSSTLLEAKSQIQKKCEAKGKSCLSITPGELRRVTGLDIFRASALWVFLQRKEAVTNPLETLYCYIDPSSVKGGSTRTSAETAGVTEDVEERSEVLPF</sequence>
<dbReference type="GO" id="GO:0007052">
    <property type="term" value="P:mitotic spindle organization"/>
    <property type="evidence" value="ECO:0007669"/>
    <property type="project" value="TreeGrafter"/>
</dbReference>
<evidence type="ECO:0000256" key="5">
    <source>
        <dbReference type="ARBA" id="ARBA00023054"/>
    </source>
</evidence>
<evidence type="ECO:0000313" key="11">
    <source>
        <dbReference type="EMBL" id="CAD2219429.1"/>
    </source>
</evidence>
<comment type="caution">
    <text evidence="6">Lacks conserved residue(s) required for the propagation of feature annotation.</text>
</comment>
<proteinExistence type="inferred from homology"/>
<dbReference type="GO" id="GO:0051231">
    <property type="term" value="P:spindle elongation"/>
    <property type="evidence" value="ECO:0007669"/>
    <property type="project" value="TreeGrafter"/>
</dbReference>
<name>A0A7G2CJ37_9TRYP</name>
<protein>
    <recommendedName>
        <fullName evidence="7">Kinesin-like protein</fullName>
    </recommendedName>
</protein>
<dbReference type="InterPro" id="IPR011993">
    <property type="entry name" value="PH-like_dom_sf"/>
</dbReference>
<dbReference type="GO" id="GO:0003777">
    <property type="term" value="F:microtubule motor activity"/>
    <property type="evidence" value="ECO:0007669"/>
    <property type="project" value="InterPro"/>
</dbReference>
<dbReference type="GO" id="GO:0005875">
    <property type="term" value="C:microtubule associated complex"/>
    <property type="evidence" value="ECO:0007669"/>
    <property type="project" value="TreeGrafter"/>
</dbReference>
<dbReference type="GO" id="GO:0005524">
    <property type="term" value="F:ATP binding"/>
    <property type="evidence" value="ECO:0007669"/>
    <property type="project" value="UniProtKB-KW"/>
</dbReference>
<keyword evidence="3 7" id="KW-0547">Nucleotide-binding</keyword>
<dbReference type="InterPro" id="IPR027640">
    <property type="entry name" value="Kinesin-like_fam"/>
</dbReference>
<dbReference type="GO" id="GO:0008017">
    <property type="term" value="F:microtubule binding"/>
    <property type="evidence" value="ECO:0007669"/>
    <property type="project" value="InterPro"/>
</dbReference>
<dbReference type="PRINTS" id="PR00380">
    <property type="entry name" value="KINESINHEAVY"/>
</dbReference>
<dbReference type="Pfam" id="PF00225">
    <property type="entry name" value="Kinesin"/>
    <property type="match status" value="1"/>
</dbReference>
<evidence type="ECO:0000259" key="10">
    <source>
        <dbReference type="PROSITE" id="PS50067"/>
    </source>
</evidence>
<dbReference type="InterPro" id="IPR001752">
    <property type="entry name" value="Kinesin_motor_dom"/>
</dbReference>
<keyword evidence="7" id="KW-0505">Motor protein</keyword>
<dbReference type="VEuPathDB" id="TriTrypDB:ADEAN_000693400"/>
<organism evidence="11 12">
    <name type="scientific">Angomonas deanei</name>
    <dbReference type="NCBI Taxonomy" id="59799"/>
    <lineage>
        <taxon>Eukaryota</taxon>
        <taxon>Discoba</taxon>
        <taxon>Euglenozoa</taxon>
        <taxon>Kinetoplastea</taxon>
        <taxon>Metakinetoplastina</taxon>
        <taxon>Trypanosomatida</taxon>
        <taxon>Trypanosomatidae</taxon>
        <taxon>Strigomonadinae</taxon>
        <taxon>Angomonas</taxon>
    </lineage>
</organism>
<comment type="similarity">
    <text evidence="6 7">Belongs to the TRAFAC class myosin-kinesin ATPase superfamily. Kinesin family.</text>
</comment>
<evidence type="ECO:0000256" key="7">
    <source>
        <dbReference type="RuleBase" id="RU000394"/>
    </source>
</evidence>
<feature type="compositionally biased region" description="Polar residues" evidence="9">
    <location>
        <begin position="785"/>
        <end position="794"/>
    </location>
</feature>
<evidence type="ECO:0000256" key="8">
    <source>
        <dbReference type="SAM" id="Coils"/>
    </source>
</evidence>
<dbReference type="GO" id="GO:0005874">
    <property type="term" value="C:microtubule"/>
    <property type="evidence" value="ECO:0007669"/>
    <property type="project" value="UniProtKB-KW"/>
</dbReference>
<dbReference type="AlphaFoldDB" id="A0A7G2CJ37"/>
<dbReference type="InterPro" id="IPR001849">
    <property type="entry name" value="PH_domain"/>
</dbReference>
<comment type="subcellular location">
    <subcellularLocation>
        <location evidence="1">Cytoplasm</location>
    </subcellularLocation>
</comment>
<evidence type="ECO:0000256" key="2">
    <source>
        <dbReference type="ARBA" id="ARBA00022490"/>
    </source>
</evidence>
<evidence type="ECO:0000313" key="12">
    <source>
        <dbReference type="Proteomes" id="UP000515908"/>
    </source>
</evidence>
<dbReference type="EMBL" id="LR877158">
    <property type="protein sequence ID" value="CAD2219429.1"/>
    <property type="molecule type" value="Genomic_DNA"/>
</dbReference>
<dbReference type="GO" id="GO:0005737">
    <property type="term" value="C:cytoplasm"/>
    <property type="evidence" value="ECO:0007669"/>
    <property type="project" value="UniProtKB-SubCell"/>
</dbReference>
<feature type="region of interest" description="Disordered" evidence="9">
    <location>
        <begin position="511"/>
        <end position="539"/>
    </location>
</feature>
<dbReference type="Pfam" id="PF16457">
    <property type="entry name" value="PH_12"/>
    <property type="match status" value="1"/>
</dbReference>
<dbReference type="PROSITE" id="PS00411">
    <property type="entry name" value="KINESIN_MOTOR_1"/>
    <property type="match status" value="1"/>
</dbReference>
<evidence type="ECO:0000256" key="1">
    <source>
        <dbReference type="ARBA" id="ARBA00004496"/>
    </source>
</evidence>
<dbReference type="SUPFAM" id="SSF52540">
    <property type="entry name" value="P-loop containing nucleoside triphosphate hydrolases"/>
    <property type="match status" value="1"/>
</dbReference>
<feature type="coiled-coil region" evidence="8">
    <location>
        <begin position="271"/>
        <end position="298"/>
    </location>
</feature>
<gene>
    <name evidence="11" type="ORF">ADEAN_000693400</name>
</gene>
<dbReference type="SUPFAM" id="SSF50729">
    <property type="entry name" value="PH domain-like"/>
    <property type="match status" value="1"/>
</dbReference>
<feature type="coiled-coil region" evidence="8">
    <location>
        <begin position="339"/>
        <end position="392"/>
    </location>
</feature>
<dbReference type="InterPro" id="IPR036961">
    <property type="entry name" value="Kinesin_motor_dom_sf"/>
</dbReference>
<feature type="region of interest" description="Disordered" evidence="9">
    <location>
        <begin position="784"/>
        <end position="811"/>
    </location>
</feature>
<dbReference type="PROSITE" id="PS50067">
    <property type="entry name" value="KINESIN_MOTOR_2"/>
    <property type="match status" value="1"/>
</dbReference>
<feature type="domain" description="Kinesin motor" evidence="10">
    <location>
        <begin position="1"/>
        <end position="200"/>
    </location>
</feature>
<evidence type="ECO:0000256" key="3">
    <source>
        <dbReference type="ARBA" id="ARBA00022741"/>
    </source>
</evidence>